<feature type="compositionally biased region" description="Polar residues" evidence="2">
    <location>
        <begin position="284"/>
        <end position="299"/>
    </location>
</feature>
<dbReference type="PANTHER" id="PTHR36756:SF1">
    <property type="entry name" value="EXPRESSED PROTEIN"/>
    <property type="match status" value="1"/>
</dbReference>
<dbReference type="OrthoDB" id="10386156at2759"/>
<name>A0A8T2Q771_CERRI</name>
<keyword evidence="1" id="KW-0862">Zinc</keyword>
<keyword evidence="1" id="KW-0863">Zinc-finger</keyword>
<dbReference type="PANTHER" id="PTHR36756">
    <property type="entry name" value="EXPRESSED PROTEIN"/>
    <property type="match status" value="1"/>
</dbReference>
<feature type="domain" description="SWIM-type" evidence="3">
    <location>
        <begin position="64"/>
        <end position="106"/>
    </location>
</feature>
<feature type="compositionally biased region" description="Polar residues" evidence="2">
    <location>
        <begin position="132"/>
        <end position="148"/>
    </location>
</feature>
<comment type="caution">
    <text evidence="4">The sequence shown here is derived from an EMBL/GenBank/DDBJ whole genome shotgun (WGS) entry which is preliminary data.</text>
</comment>
<evidence type="ECO:0000256" key="2">
    <source>
        <dbReference type="SAM" id="MobiDB-lite"/>
    </source>
</evidence>
<feature type="region of interest" description="Disordered" evidence="2">
    <location>
        <begin position="120"/>
        <end position="171"/>
    </location>
</feature>
<reference evidence="4" key="1">
    <citation type="submission" date="2021-08" db="EMBL/GenBank/DDBJ databases">
        <title>WGS assembly of Ceratopteris richardii.</title>
        <authorList>
            <person name="Marchant D.B."/>
            <person name="Chen G."/>
            <person name="Jenkins J."/>
            <person name="Shu S."/>
            <person name="Leebens-Mack J."/>
            <person name="Grimwood J."/>
            <person name="Schmutz J."/>
            <person name="Soltis P."/>
            <person name="Soltis D."/>
            <person name="Chen Z.-H."/>
        </authorList>
    </citation>
    <scope>NUCLEOTIDE SEQUENCE</scope>
    <source>
        <strain evidence="4">Whitten #5841</strain>
        <tissue evidence="4">Leaf</tissue>
    </source>
</reference>
<protein>
    <recommendedName>
        <fullName evidence="3">SWIM-type domain-containing protein</fullName>
    </recommendedName>
</protein>
<dbReference type="EMBL" id="CM035442">
    <property type="protein sequence ID" value="KAH7279131.1"/>
    <property type="molecule type" value="Genomic_DNA"/>
</dbReference>
<gene>
    <name evidence="4" type="ORF">KP509_37G006600</name>
</gene>
<keyword evidence="1" id="KW-0479">Metal-binding</keyword>
<dbReference type="Proteomes" id="UP000825935">
    <property type="component" value="Chromosome 37"/>
</dbReference>
<accession>A0A8T2Q771</accession>
<evidence type="ECO:0000256" key="1">
    <source>
        <dbReference type="PROSITE-ProRule" id="PRU00325"/>
    </source>
</evidence>
<organism evidence="4 5">
    <name type="scientific">Ceratopteris richardii</name>
    <name type="common">Triangle waterfern</name>
    <dbReference type="NCBI Taxonomy" id="49495"/>
    <lineage>
        <taxon>Eukaryota</taxon>
        <taxon>Viridiplantae</taxon>
        <taxon>Streptophyta</taxon>
        <taxon>Embryophyta</taxon>
        <taxon>Tracheophyta</taxon>
        <taxon>Polypodiopsida</taxon>
        <taxon>Polypodiidae</taxon>
        <taxon>Polypodiales</taxon>
        <taxon>Pteridineae</taxon>
        <taxon>Pteridaceae</taxon>
        <taxon>Parkerioideae</taxon>
        <taxon>Ceratopteris</taxon>
    </lineage>
</organism>
<dbReference type="InterPro" id="IPR007527">
    <property type="entry name" value="Znf_SWIM"/>
</dbReference>
<dbReference type="OMA" id="HAGEIEC"/>
<dbReference type="Pfam" id="PF04434">
    <property type="entry name" value="SWIM"/>
    <property type="match status" value="1"/>
</dbReference>
<dbReference type="GO" id="GO:0008270">
    <property type="term" value="F:zinc ion binding"/>
    <property type="evidence" value="ECO:0007669"/>
    <property type="project" value="UniProtKB-KW"/>
</dbReference>
<feature type="region of interest" description="Disordered" evidence="2">
    <location>
        <begin position="212"/>
        <end position="244"/>
    </location>
</feature>
<sequence>MTEPQGAAKMFSSPAEVKALVPEFVFKRAMEVISSNKLHEISFQGPFLQNSTAACTGSNPGDSYTLSVSVNAASSSSPICQCSCPAALKAKGNLCKHVVALLLLRSKELTKVASNEGDAASLPDFQVGGNRSIENWHTKSTSSDSQATEVIPPDKDEPDSPVMTSSVSSVVKNNQKRVLPSWVSEGQLTLKREVKEKKSKEKCTNMQDRFVKEGGEINIQNGNNATKSERSNQRKLASKDAIRKPLVKRWKDGKTGRLHDECSVHEGDHGCESKELAMLDAQGNLGTSSRKNSRPATSNTRKRMDVESDLSEEDEAEVLNPDYSSKDKESVALTSEDLIRFATEHLENEKQVKGPEEDESYHNIGTNPPEQHINVPKKKPSIFSVQEWNSVANNGFDIKSSFTQDSSKALHGPSIGGFNETYSQGSAECGSELATACGASVKAPDSLRDADDVVDDMLGIFFGPSLVKTANPKSEFSQQTVQDVIIEPALVHENMADPVVPVYSDSVPQSKKKSSLKDKVKIYLG</sequence>
<keyword evidence="5" id="KW-1185">Reference proteome</keyword>
<dbReference type="AlphaFoldDB" id="A0A8T2Q771"/>
<evidence type="ECO:0000313" key="4">
    <source>
        <dbReference type="EMBL" id="KAH7279131.1"/>
    </source>
</evidence>
<evidence type="ECO:0000313" key="5">
    <source>
        <dbReference type="Proteomes" id="UP000825935"/>
    </source>
</evidence>
<feature type="compositionally biased region" description="Acidic residues" evidence="2">
    <location>
        <begin position="307"/>
        <end position="317"/>
    </location>
</feature>
<proteinExistence type="predicted"/>
<feature type="compositionally biased region" description="Basic and acidic residues" evidence="2">
    <location>
        <begin position="227"/>
        <end position="244"/>
    </location>
</feature>
<dbReference type="PROSITE" id="PS50966">
    <property type="entry name" value="ZF_SWIM"/>
    <property type="match status" value="1"/>
</dbReference>
<feature type="region of interest" description="Disordered" evidence="2">
    <location>
        <begin position="282"/>
        <end position="330"/>
    </location>
</feature>
<evidence type="ECO:0000259" key="3">
    <source>
        <dbReference type="PROSITE" id="PS50966"/>
    </source>
</evidence>